<protein>
    <recommendedName>
        <fullName evidence="4">Integral membrane protein</fullName>
    </recommendedName>
</protein>
<feature type="transmembrane region" description="Helical" evidence="1">
    <location>
        <begin position="61"/>
        <end position="78"/>
    </location>
</feature>
<sequence>MSSRTRTRTVKTAAGIHTVLIPRQRGRRGSDPFVIVVPERPSLTREALGFVGRSLWTFRRALAPTGLSVLAFLMAGLLHLIAWWSALVIAPVAAAPLGWVLVMQRRRPARAAALAWRIGLAALATLAAVWLALAAGFGPLAGPLALLWLLIWLTAQTAWLVVRHTH</sequence>
<feature type="transmembrane region" description="Helical" evidence="1">
    <location>
        <begin position="144"/>
        <end position="162"/>
    </location>
</feature>
<evidence type="ECO:0000313" key="2">
    <source>
        <dbReference type="EMBL" id="MDT0388266.1"/>
    </source>
</evidence>
<keyword evidence="1" id="KW-0472">Membrane</keyword>
<evidence type="ECO:0000313" key="3">
    <source>
        <dbReference type="Proteomes" id="UP001183586"/>
    </source>
</evidence>
<accession>A0ABU2P7Z8</accession>
<dbReference type="Proteomes" id="UP001183586">
    <property type="component" value="Unassembled WGS sequence"/>
</dbReference>
<keyword evidence="1" id="KW-0812">Transmembrane</keyword>
<keyword evidence="1" id="KW-1133">Transmembrane helix</keyword>
<proteinExistence type="predicted"/>
<reference evidence="3" key="1">
    <citation type="submission" date="2023-07" db="EMBL/GenBank/DDBJ databases">
        <title>30 novel species of actinomycetes from the DSMZ collection.</title>
        <authorList>
            <person name="Nouioui I."/>
        </authorList>
    </citation>
    <scope>NUCLEOTIDE SEQUENCE [LARGE SCALE GENOMIC DNA]</scope>
    <source>
        <strain evidence="3">DSM 41921</strain>
    </source>
</reference>
<name>A0ABU2P7Z8_9ACTN</name>
<feature type="transmembrane region" description="Helical" evidence="1">
    <location>
        <begin position="114"/>
        <end position="138"/>
    </location>
</feature>
<gene>
    <name evidence="2" type="ORF">RM641_12600</name>
</gene>
<evidence type="ECO:0008006" key="4">
    <source>
        <dbReference type="Google" id="ProtNLM"/>
    </source>
</evidence>
<organism evidence="2 3">
    <name type="scientific">Streptomyces dubilierae</name>
    <dbReference type="NCBI Taxonomy" id="3075533"/>
    <lineage>
        <taxon>Bacteria</taxon>
        <taxon>Bacillati</taxon>
        <taxon>Actinomycetota</taxon>
        <taxon>Actinomycetes</taxon>
        <taxon>Kitasatosporales</taxon>
        <taxon>Streptomycetaceae</taxon>
        <taxon>Streptomyces</taxon>
    </lineage>
</organism>
<dbReference type="RefSeq" id="WP_311681327.1">
    <property type="nucleotide sequence ID" value="NZ_JAVREU010000004.1"/>
</dbReference>
<feature type="transmembrane region" description="Helical" evidence="1">
    <location>
        <begin position="84"/>
        <end position="102"/>
    </location>
</feature>
<comment type="caution">
    <text evidence="2">The sequence shown here is derived from an EMBL/GenBank/DDBJ whole genome shotgun (WGS) entry which is preliminary data.</text>
</comment>
<dbReference type="EMBL" id="JAVREU010000004">
    <property type="protein sequence ID" value="MDT0388266.1"/>
    <property type="molecule type" value="Genomic_DNA"/>
</dbReference>
<keyword evidence="3" id="KW-1185">Reference proteome</keyword>
<evidence type="ECO:0000256" key="1">
    <source>
        <dbReference type="SAM" id="Phobius"/>
    </source>
</evidence>